<proteinExistence type="predicted"/>
<organism evidence="1 2">
    <name type="scientific">Microscilla marina ATCC 23134</name>
    <dbReference type="NCBI Taxonomy" id="313606"/>
    <lineage>
        <taxon>Bacteria</taxon>
        <taxon>Pseudomonadati</taxon>
        <taxon>Bacteroidota</taxon>
        <taxon>Cytophagia</taxon>
        <taxon>Cytophagales</taxon>
        <taxon>Microscillaceae</taxon>
        <taxon>Microscilla</taxon>
    </lineage>
</organism>
<evidence type="ECO:0008006" key="3">
    <source>
        <dbReference type="Google" id="ProtNLM"/>
    </source>
</evidence>
<sequence>MSIFFNYVLNPKKMRTQISSLSNNYFTAYIDTDLDLYELYWHEASADMTDEDYQTLLSEGLKVLIDEGYISSFKYQLLDNRFNFFTISPDLQEWQHENIGKKVVETIGYYPKTAFIQNADFITQLSFEQTMEETGETAGLVRYFDNIEDAKAWLFDDA</sequence>
<comment type="caution">
    <text evidence="1">The sequence shown here is derived from an EMBL/GenBank/DDBJ whole genome shotgun (WGS) entry which is preliminary data.</text>
</comment>
<evidence type="ECO:0000313" key="1">
    <source>
        <dbReference type="EMBL" id="EAY25402.1"/>
    </source>
</evidence>
<evidence type="ECO:0000313" key="2">
    <source>
        <dbReference type="Proteomes" id="UP000004095"/>
    </source>
</evidence>
<dbReference type="Proteomes" id="UP000004095">
    <property type="component" value="Unassembled WGS sequence"/>
</dbReference>
<accession>A1ZW39</accession>
<name>A1ZW39_MICM2</name>
<dbReference type="EMBL" id="AAWS01000049">
    <property type="protein sequence ID" value="EAY25402.1"/>
    <property type="molecule type" value="Genomic_DNA"/>
</dbReference>
<protein>
    <recommendedName>
        <fullName evidence="3">STAS/SEC14 domain-containing protein</fullName>
    </recommendedName>
</protein>
<reference evidence="1 2" key="1">
    <citation type="submission" date="2007-01" db="EMBL/GenBank/DDBJ databases">
        <authorList>
            <person name="Haygood M."/>
            <person name="Podell S."/>
            <person name="Anderson C."/>
            <person name="Hopkinson B."/>
            <person name="Roe K."/>
            <person name="Barbeau K."/>
            <person name="Gaasterland T."/>
            <person name="Ferriera S."/>
            <person name="Johnson J."/>
            <person name="Kravitz S."/>
            <person name="Beeson K."/>
            <person name="Sutton G."/>
            <person name="Rogers Y.-H."/>
            <person name="Friedman R."/>
            <person name="Frazier M."/>
            <person name="Venter J.C."/>
        </authorList>
    </citation>
    <scope>NUCLEOTIDE SEQUENCE [LARGE SCALE GENOMIC DNA]</scope>
    <source>
        <strain evidence="1 2">ATCC 23134</strain>
    </source>
</reference>
<gene>
    <name evidence="1" type="ORF">M23134_06661</name>
</gene>
<keyword evidence="2" id="KW-1185">Reference proteome</keyword>
<dbReference type="AlphaFoldDB" id="A1ZW39"/>